<dbReference type="EMBL" id="LGIA01000135">
    <property type="protein sequence ID" value="KOH45443.1"/>
    <property type="molecule type" value="Genomic_DNA"/>
</dbReference>
<name>A0A0L8VAR5_9BACT</name>
<evidence type="ECO:0000313" key="1">
    <source>
        <dbReference type="EMBL" id="KOH45443.1"/>
    </source>
</evidence>
<sequence length="68" mass="7350">MKNRNQLLASEVLGGNGAFEHGEKASGTFTPVKVSGLGRSNRANLDLGRSAPIKNQKQAIIEFNQVKR</sequence>
<dbReference type="Proteomes" id="UP000036958">
    <property type="component" value="Unassembled WGS sequence"/>
</dbReference>
<protein>
    <submittedName>
        <fullName evidence="1">Uncharacterized protein</fullName>
    </submittedName>
</protein>
<organism evidence="1 2">
    <name type="scientific">Sunxiuqinia dokdonensis</name>
    <dbReference type="NCBI Taxonomy" id="1409788"/>
    <lineage>
        <taxon>Bacteria</taxon>
        <taxon>Pseudomonadati</taxon>
        <taxon>Bacteroidota</taxon>
        <taxon>Bacteroidia</taxon>
        <taxon>Marinilabiliales</taxon>
        <taxon>Prolixibacteraceae</taxon>
        <taxon>Sunxiuqinia</taxon>
    </lineage>
</organism>
<reference evidence="2" key="1">
    <citation type="submission" date="2015-07" db="EMBL/GenBank/DDBJ databases">
        <title>Genome sequencing of Sunxiuqinia dokdonensis strain SK.</title>
        <authorList>
            <person name="Ahn S."/>
            <person name="Kim B.-C."/>
        </authorList>
    </citation>
    <scope>NUCLEOTIDE SEQUENCE [LARGE SCALE GENOMIC DNA]</scope>
    <source>
        <strain evidence="2">SK</strain>
    </source>
</reference>
<proteinExistence type="predicted"/>
<evidence type="ECO:0000313" key="2">
    <source>
        <dbReference type="Proteomes" id="UP000036958"/>
    </source>
</evidence>
<gene>
    <name evidence="1" type="ORF">NC99_17490</name>
</gene>
<comment type="caution">
    <text evidence="1">The sequence shown here is derived from an EMBL/GenBank/DDBJ whole genome shotgun (WGS) entry which is preliminary data.</text>
</comment>
<keyword evidence="2" id="KW-1185">Reference proteome</keyword>
<accession>A0A0L8VAR5</accession>
<dbReference type="AlphaFoldDB" id="A0A0L8VAR5"/>
<dbReference type="RefSeq" id="WP_053181956.1">
    <property type="nucleotide sequence ID" value="NZ_LGIA01000135.1"/>
</dbReference>